<dbReference type="AlphaFoldDB" id="A0AAV6ZF92"/>
<dbReference type="EMBL" id="WNYA01000594">
    <property type="protein sequence ID" value="KAG8547837.1"/>
    <property type="molecule type" value="Genomic_DNA"/>
</dbReference>
<gene>
    <name evidence="1" type="ORF">GDO81_027348</name>
</gene>
<name>A0AAV6ZF92_ENGPU</name>
<accession>A0AAV6ZF92</accession>
<comment type="caution">
    <text evidence="1">The sequence shown here is derived from an EMBL/GenBank/DDBJ whole genome shotgun (WGS) entry which is preliminary data.</text>
</comment>
<proteinExistence type="predicted"/>
<evidence type="ECO:0000313" key="2">
    <source>
        <dbReference type="Proteomes" id="UP000824782"/>
    </source>
</evidence>
<sequence>MDPNRADFACVLYWVKSKCLISHYICCWGKTGEPIRIGQCGQYPFNINGQIYYVSCEVLVFVFAQLNPGPVSKLLTTRS</sequence>
<evidence type="ECO:0000313" key="1">
    <source>
        <dbReference type="EMBL" id="KAG8547837.1"/>
    </source>
</evidence>
<organism evidence="1 2">
    <name type="scientific">Engystomops pustulosus</name>
    <name type="common">Tungara frog</name>
    <name type="synonym">Physalaemus pustulosus</name>
    <dbReference type="NCBI Taxonomy" id="76066"/>
    <lineage>
        <taxon>Eukaryota</taxon>
        <taxon>Metazoa</taxon>
        <taxon>Chordata</taxon>
        <taxon>Craniata</taxon>
        <taxon>Vertebrata</taxon>
        <taxon>Euteleostomi</taxon>
        <taxon>Amphibia</taxon>
        <taxon>Batrachia</taxon>
        <taxon>Anura</taxon>
        <taxon>Neobatrachia</taxon>
        <taxon>Hyloidea</taxon>
        <taxon>Leptodactylidae</taxon>
        <taxon>Leiuperinae</taxon>
        <taxon>Engystomops</taxon>
    </lineage>
</organism>
<keyword evidence="2" id="KW-1185">Reference proteome</keyword>
<dbReference type="Proteomes" id="UP000824782">
    <property type="component" value="Unassembled WGS sequence"/>
</dbReference>
<protein>
    <submittedName>
        <fullName evidence="1">Uncharacterized protein</fullName>
    </submittedName>
</protein>
<reference evidence="1" key="1">
    <citation type="thesis" date="2020" institute="ProQuest LLC" country="789 East Eisenhower Parkway, Ann Arbor, MI, USA">
        <title>Comparative Genomics and Chromosome Evolution.</title>
        <authorList>
            <person name="Mudd A.B."/>
        </authorList>
    </citation>
    <scope>NUCLEOTIDE SEQUENCE</scope>
    <source>
        <strain evidence="1">237g6f4</strain>
        <tissue evidence="1">Blood</tissue>
    </source>
</reference>